<evidence type="ECO:0000313" key="7">
    <source>
        <dbReference type="Proteomes" id="UP000770785"/>
    </source>
</evidence>
<comment type="cofactor">
    <cofactor evidence="1">
        <name>FAD</name>
        <dbReference type="ChEBI" id="CHEBI:57692"/>
    </cofactor>
</comment>
<dbReference type="Gene3D" id="2.40.30.10">
    <property type="entry name" value="Translation factors"/>
    <property type="match status" value="1"/>
</dbReference>
<dbReference type="NCBIfam" id="TIGR00275">
    <property type="entry name" value="aminoacetone oxidase family FAD-binding enzyme"/>
    <property type="match status" value="1"/>
</dbReference>
<evidence type="ECO:0000313" key="6">
    <source>
        <dbReference type="EMBL" id="NJC24527.1"/>
    </source>
</evidence>
<dbReference type="NCBIfam" id="TIGR03862">
    <property type="entry name" value="flavo_PP4765"/>
    <property type="match status" value="1"/>
</dbReference>
<dbReference type="PANTHER" id="PTHR42887">
    <property type="entry name" value="OS12G0638800 PROTEIN"/>
    <property type="match status" value="1"/>
</dbReference>
<dbReference type="EMBL" id="JAATJH010000001">
    <property type="protein sequence ID" value="NJC24527.1"/>
    <property type="molecule type" value="Genomic_DNA"/>
</dbReference>
<dbReference type="SUPFAM" id="SSF51905">
    <property type="entry name" value="FAD/NAD(P)-binding domain"/>
    <property type="match status" value="1"/>
</dbReference>
<dbReference type="Pfam" id="PF03486">
    <property type="entry name" value="HI0933_like"/>
    <property type="match status" value="1"/>
</dbReference>
<dbReference type="InterPro" id="IPR004792">
    <property type="entry name" value="BaiN-like"/>
</dbReference>
<dbReference type="InterPro" id="IPR022460">
    <property type="entry name" value="Flavoprotein_PP4765"/>
</dbReference>
<feature type="domain" description="RsdA/BaiN/AoA(So)-like Rossmann fold-like" evidence="4">
    <location>
        <begin position="3"/>
        <end position="388"/>
    </location>
</feature>
<evidence type="ECO:0000256" key="3">
    <source>
        <dbReference type="ARBA" id="ARBA00022827"/>
    </source>
</evidence>
<proteinExistence type="predicted"/>
<dbReference type="Gene3D" id="3.50.50.60">
    <property type="entry name" value="FAD/NAD(P)-binding domain"/>
    <property type="match status" value="1"/>
</dbReference>
<evidence type="ECO:0000256" key="1">
    <source>
        <dbReference type="ARBA" id="ARBA00001974"/>
    </source>
</evidence>
<evidence type="ECO:0000259" key="5">
    <source>
        <dbReference type="Pfam" id="PF22780"/>
    </source>
</evidence>
<gene>
    <name evidence="6" type="ORF">GGR27_000008</name>
</gene>
<dbReference type="InterPro" id="IPR055178">
    <property type="entry name" value="RsdA/BaiN/AoA(So)-like_dom"/>
</dbReference>
<keyword evidence="2" id="KW-0285">Flavoprotein</keyword>
<evidence type="ECO:0000256" key="2">
    <source>
        <dbReference type="ARBA" id="ARBA00022630"/>
    </source>
</evidence>
<name>A0ABX0X6N1_9BACT</name>
<accession>A0ABX0X6N1</accession>
<dbReference type="RefSeq" id="WP_168035352.1">
    <property type="nucleotide sequence ID" value="NZ_JAATJH010000001.1"/>
</dbReference>
<keyword evidence="7" id="KW-1185">Reference proteome</keyword>
<dbReference type="InterPro" id="IPR023166">
    <property type="entry name" value="BaiN-like_dom_sf"/>
</dbReference>
<comment type="caution">
    <text evidence="6">The sequence shown here is derived from an EMBL/GenBank/DDBJ whole genome shotgun (WGS) entry which is preliminary data.</text>
</comment>
<dbReference type="InterPro" id="IPR057661">
    <property type="entry name" value="RsdA/BaiN/AoA(So)_Rossmann"/>
</dbReference>
<dbReference type="Gene3D" id="1.10.8.260">
    <property type="entry name" value="HI0933 insert domain-like"/>
    <property type="match status" value="1"/>
</dbReference>
<dbReference type="Pfam" id="PF22780">
    <property type="entry name" value="HI0933_like_1st"/>
    <property type="match status" value="1"/>
</dbReference>
<evidence type="ECO:0000259" key="4">
    <source>
        <dbReference type="Pfam" id="PF03486"/>
    </source>
</evidence>
<evidence type="ECO:0008006" key="8">
    <source>
        <dbReference type="Google" id="ProtNLM"/>
    </source>
</evidence>
<reference evidence="6 7" key="1">
    <citation type="submission" date="2020-03" db="EMBL/GenBank/DDBJ databases">
        <title>Genomic Encyclopedia of Type Strains, Phase IV (KMG-IV): sequencing the most valuable type-strain genomes for metagenomic binning, comparative biology and taxonomic classification.</title>
        <authorList>
            <person name="Goeker M."/>
        </authorList>
    </citation>
    <scope>NUCLEOTIDE SEQUENCE [LARGE SCALE GENOMIC DNA]</scope>
    <source>
        <strain evidence="6 7">DSM 105096</strain>
    </source>
</reference>
<organism evidence="6 7">
    <name type="scientific">Neolewinella antarctica</name>
    <dbReference type="NCBI Taxonomy" id="442734"/>
    <lineage>
        <taxon>Bacteria</taxon>
        <taxon>Pseudomonadati</taxon>
        <taxon>Bacteroidota</taxon>
        <taxon>Saprospiria</taxon>
        <taxon>Saprospirales</taxon>
        <taxon>Lewinellaceae</taxon>
        <taxon>Neolewinella</taxon>
    </lineage>
</organism>
<feature type="domain" description="RsdA/BaiN/AoA(So)-like insert" evidence="5">
    <location>
        <begin position="187"/>
        <end position="336"/>
    </location>
</feature>
<keyword evidence="3" id="KW-0274">FAD</keyword>
<protein>
    <recommendedName>
        <fullName evidence="8">TIGR03862 family flavoprotein</fullName>
    </recommendedName>
</protein>
<dbReference type="SUPFAM" id="SSF160996">
    <property type="entry name" value="HI0933 insert domain-like"/>
    <property type="match status" value="1"/>
</dbReference>
<dbReference type="PANTHER" id="PTHR42887:SF1">
    <property type="entry name" value="BLR3961 PROTEIN"/>
    <property type="match status" value="1"/>
</dbReference>
<sequence>MKNVLIIGGGPAALLLAAHLDENKFHVTICEKKKTVGRKFLVAGEGGLNLTYNSSIPALLNQYHPSGFMDAAIRQFTNQDLRDWLARHGINTFAGSSDRVFPDSDLKPFEVLNTITDFLSATKVKFQLATEWTGWDERGALRFRGSEVISADITVFAMGGASWKVTGSDGAWSRLFKERGVNVQPFRAANCAFAVDWSKQFMAAHAGKPLKNISLCHNDSTATGEVVITTFGLEGNALYALSQEVQTTLSFESTATVFLDLKPTMTVAQIRHKYGKARSSDVSKVLRNDLNLSRTSVALLKLFTDKRTFLDPELLAVTIKSVPIVLQSPGELDEAISTLGGIALDEVDGNFKLRKLPNSYAIGEMLDWFAPTGGYLLQGCFSMGVALANHLNELPTDTNP</sequence>
<dbReference type="InterPro" id="IPR036188">
    <property type="entry name" value="FAD/NAD-bd_sf"/>
</dbReference>
<dbReference type="Proteomes" id="UP000770785">
    <property type="component" value="Unassembled WGS sequence"/>
</dbReference>